<feature type="compositionally biased region" description="Polar residues" evidence="1">
    <location>
        <begin position="70"/>
        <end position="80"/>
    </location>
</feature>
<evidence type="ECO:0000313" key="4">
    <source>
        <dbReference type="Proteomes" id="UP000007648"/>
    </source>
</evidence>
<reference evidence="3" key="3">
    <citation type="submission" date="2025-09" db="UniProtKB">
        <authorList>
            <consortium name="Ensembl"/>
        </authorList>
    </citation>
    <scope>IDENTIFICATION</scope>
</reference>
<evidence type="ECO:0000256" key="1">
    <source>
        <dbReference type="SAM" id="MobiDB-lite"/>
    </source>
</evidence>
<reference evidence="3 4" key="1">
    <citation type="journal article" date="2011" name="Proc. Natl. Acad. Sci. U.S.A.">
        <title>Genetic diversity and population structure of the endangered marsupial Sarcophilus harrisii (Tasmanian devil).</title>
        <authorList>
            <person name="Miller W."/>
            <person name="Hayes V.M."/>
            <person name="Ratan A."/>
            <person name="Petersen D.C."/>
            <person name="Wittekindt N.E."/>
            <person name="Miller J."/>
            <person name="Walenz B."/>
            <person name="Knight J."/>
            <person name="Qi J."/>
            <person name="Zhao F."/>
            <person name="Wang Q."/>
            <person name="Bedoya-Reina O.C."/>
            <person name="Katiyar N."/>
            <person name="Tomsho L.P."/>
            <person name="Kasson L.M."/>
            <person name="Hardie R.A."/>
            <person name="Woodbridge P."/>
            <person name="Tindall E.A."/>
            <person name="Bertelsen M.F."/>
            <person name="Dixon D."/>
            <person name="Pyecroft S."/>
            <person name="Helgen K.M."/>
            <person name="Lesk A.M."/>
            <person name="Pringle T.H."/>
            <person name="Patterson N."/>
            <person name="Zhang Y."/>
            <person name="Kreiss A."/>
            <person name="Woods G.M."/>
            <person name="Jones M.E."/>
            <person name="Schuster S.C."/>
        </authorList>
    </citation>
    <scope>NUCLEOTIDE SEQUENCE [LARGE SCALE GENOMIC DNA]</scope>
</reference>
<gene>
    <name evidence="3" type="primary">ACBD5</name>
</gene>
<evidence type="ECO:0000313" key="3">
    <source>
        <dbReference type="Ensembl" id="ENSSHAP00000032240.1"/>
    </source>
</evidence>
<dbReference type="GeneTree" id="ENSGT00940000156350"/>
<sequence>MADTRSVHETRFEAAVKVIQSLPKNDLGNVLSSTPKVKTVNGKAESSDSGAESEEEENQEEVKEAKQSKNDSFSNSLPSNSALPGLAKHFAKEAIPEFTDNKELEIVFTNGYDQDNILQDIPNDIHASSSLLNGSSTEEVKNGDQNLKQTGQTTVSIHQGICDDHVEDISGIQHLTSDSDSEVYCDSMEQFGQEESLEIFSSNKGPFRYSSHYLGDHNQLLENSGLSEEVCIASGNLPVGDIAIEGKGEVKHGGEDGRPSSGAPQREKRGGEKEEFSGVRRGRGHRMQPLGDGIHSGHMGSGGDGERWGSDRGSGGSLNEQIAVALMRMQEDMKNILQRLHTLETLAASQAKSTALPADNRSPSMRPSWWPFEMSPSALTFAIVWPFIAQWLVHLYYQRRRRKLH</sequence>
<feature type="transmembrane region" description="Helical" evidence="2">
    <location>
        <begin position="378"/>
        <end position="397"/>
    </location>
</feature>
<keyword evidence="2" id="KW-1133">Transmembrane helix</keyword>
<feature type="compositionally biased region" description="Basic and acidic residues" evidence="1">
    <location>
        <begin position="248"/>
        <end position="258"/>
    </location>
</feature>
<feature type="region of interest" description="Disordered" evidence="1">
    <location>
        <begin position="24"/>
        <end position="80"/>
    </location>
</feature>
<evidence type="ECO:0000256" key="2">
    <source>
        <dbReference type="SAM" id="Phobius"/>
    </source>
</evidence>
<dbReference type="AlphaFoldDB" id="A0A7N4P4L9"/>
<reference evidence="3" key="2">
    <citation type="submission" date="2025-08" db="UniProtKB">
        <authorList>
            <consortium name="Ensembl"/>
        </authorList>
    </citation>
    <scope>IDENTIFICATION</scope>
</reference>
<keyword evidence="4" id="KW-1185">Reference proteome</keyword>
<feature type="compositionally biased region" description="Basic and acidic residues" evidence="1">
    <location>
        <begin position="60"/>
        <end position="69"/>
    </location>
</feature>
<feature type="compositionally biased region" description="Basic and acidic residues" evidence="1">
    <location>
        <begin position="265"/>
        <end position="278"/>
    </location>
</feature>
<dbReference type="Proteomes" id="UP000007648">
    <property type="component" value="Unassembled WGS sequence"/>
</dbReference>
<dbReference type="Ensembl" id="ENSSHAT00000051285.1">
    <property type="protein sequence ID" value="ENSSHAP00000032240.1"/>
    <property type="gene ID" value="ENSSHAG00000010500.2"/>
</dbReference>
<feature type="region of interest" description="Disordered" evidence="1">
    <location>
        <begin position="248"/>
        <end position="315"/>
    </location>
</feature>
<keyword evidence="2" id="KW-0472">Membrane</keyword>
<keyword evidence="2" id="KW-0812">Transmembrane</keyword>
<name>A0A7N4P4L9_SARHA</name>
<protein>
    <submittedName>
        <fullName evidence="3">Acyl-CoA binding domain containing 5</fullName>
    </submittedName>
</protein>
<proteinExistence type="predicted"/>
<organism evidence="3 4">
    <name type="scientific">Sarcophilus harrisii</name>
    <name type="common">Tasmanian devil</name>
    <name type="synonym">Sarcophilus laniarius</name>
    <dbReference type="NCBI Taxonomy" id="9305"/>
    <lineage>
        <taxon>Eukaryota</taxon>
        <taxon>Metazoa</taxon>
        <taxon>Chordata</taxon>
        <taxon>Craniata</taxon>
        <taxon>Vertebrata</taxon>
        <taxon>Euteleostomi</taxon>
        <taxon>Mammalia</taxon>
        <taxon>Metatheria</taxon>
        <taxon>Dasyuromorphia</taxon>
        <taxon>Dasyuridae</taxon>
        <taxon>Sarcophilus</taxon>
    </lineage>
</organism>
<accession>A0A7N4P4L9</accession>